<evidence type="ECO:0000313" key="2">
    <source>
        <dbReference type="EMBL" id="KAB2600982.1"/>
    </source>
</evidence>
<evidence type="ECO:0000313" key="3">
    <source>
        <dbReference type="Proteomes" id="UP000327157"/>
    </source>
</evidence>
<keyword evidence="3" id="KW-1185">Reference proteome</keyword>
<feature type="region of interest" description="Disordered" evidence="1">
    <location>
        <begin position="51"/>
        <end position="84"/>
    </location>
</feature>
<comment type="caution">
    <text evidence="2">The sequence shown here is derived from an EMBL/GenBank/DDBJ whole genome shotgun (WGS) entry which is preliminary data.</text>
</comment>
<dbReference type="AlphaFoldDB" id="A0A5N5FIF4"/>
<dbReference type="OrthoDB" id="779084at2759"/>
<organism evidence="2 3">
    <name type="scientific">Pyrus ussuriensis x Pyrus communis</name>
    <dbReference type="NCBI Taxonomy" id="2448454"/>
    <lineage>
        <taxon>Eukaryota</taxon>
        <taxon>Viridiplantae</taxon>
        <taxon>Streptophyta</taxon>
        <taxon>Embryophyta</taxon>
        <taxon>Tracheophyta</taxon>
        <taxon>Spermatophyta</taxon>
        <taxon>Magnoliopsida</taxon>
        <taxon>eudicotyledons</taxon>
        <taxon>Gunneridae</taxon>
        <taxon>Pentapetalae</taxon>
        <taxon>rosids</taxon>
        <taxon>fabids</taxon>
        <taxon>Rosales</taxon>
        <taxon>Rosaceae</taxon>
        <taxon>Amygdaloideae</taxon>
        <taxon>Maleae</taxon>
        <taxon>Pyrus</taxon>
    </lineage>
</organism>
<reference evidence="2 3" key="1">
    <citation type="submission" date="2019-09" db="EMBL/GenBank/DDBJ databases">
        <authorList>
            <person name="Ou C."/>
        </authorList>
    </citation>
    <scope>NUCLEOTIDE SEQUENCE [LARGE SCALE GENOMIC DNA]</scope>
    <source>
        <strain evidence="2">S2</strain>
        <tissue evidence="2">Leaf</tissue>
    </source>
</reference>
<reference evidence="3" key="2">
    <citation type="submission" date="2019-10" db="EMBL/GenBank/DDBJ databases">
        <title>A de novo genome assembly of a pear dwarfing rootstock.</title>
        <authorList>
            <person name="Wang F."/>
            <person name="Wang J."/>
            <person name="Li S."/>
            <person name="Zhang Y."/>
            <person name="Fang M."/>
            <person name="Ma L."/>
            <person name="Zhao Y."/>
            <person name="Jiang S."/>
        </authorList>
    </citation>
    <scope>NUCLEOTIDE SEQUENCE [LARGE SCALE GENOMIC DNA]</scope>
</reference>
<name>A0A5N5FIF4_9ROSA</name>
<accession>A0A5N5FIF4</accession>
<dbReference type="EMBL" id="SMOL01000695">
    <property type="protein sequence ID" value="KAB2600982.1"/>
    <property type="molecule type" value="Genomic_DNA"/>
</dbReference>
<protein>
    <submittedName>
        <fullName evidence="2">Uncharacterized protein</fullName>
    </submittedName>
</protein>
<feature type="compositionally biased region" description="Basic and acidic residues" evidence="1">
    <location>
        <begin position="64"/>
        <end position="80"/>
    </location>
</feature>
<dbReference type="Proteomes" id="UP000327157">
    <property type="component" value="Chromosome 10"/>
</dbReference>
<sequence length="123" mass="13062">MRLPSSHDKVHSDIASISCALRLLKSTMNGGGWRIREKCVMAAEAPGWADQWGAGGIGAPEDADNTRTAENDSNNKKAETKSGIGKAKVVAMAGAEKIKSGTSNGIKWIKNQCQKKKPTKPAN</sequence>
<dbReference type="PANTHER" id="PTHR33386:SF26">
    <property type="entry name" value="ANKYRIN REPEAT PROTEIN"/>
    <property type="match status" value="1"/>
</dbReference>
<dbReference type="PANTHER" id="PTHR33386">
    <property type="entry name" value="OS02G0740600 PROTEIN"/>
    <property type="match status" value="1"/>
</dbReference>
<gene>
    <name evidence="2" type="ORF">D8674_001987</name>
</gene>
<reference evidence="2 3" key="3">
    <citation type="submission" date="2019-11" db="EMBL/GenBank/DDBJ databases">
        <title>A de novo genome assembly of a pear dwarfing rootstock.</title>
        <authorList>
            <person name="Wang F."/>
            <person name="Wang J."/>
            <person name="Li S."/>
            <person name="Zhang Y."/>
            <person name="Fang M."/>
            <person name="Ma L."/>
            <person name="Zhao Y."/>
            <person name="Jiang S."/>
        </authorList>
    </citation>
    <scope>NUCLEOTIDE SEQUENCE [LARGE SCALE GENOMIC DNA]</scope>
    <source>
        <strain evidence="2">S2</strain>
        <tissue evidence="2">Leaf</tissue>
    </source>
</reference>
<evidence type="ECO:0000256" key="1">
    <source>
        <dbReference type="SAM" id="MobiDB-lite"/>
    </source>
</evidence>
<proteinExistence type="predicted"/>